<dbReference type="InterPro" id="IPR036249">
    <property type="entry name" value="Thioredoxin-like_sf"/>
</dbReference>
<name>A0A1Q2KX52_9BACL</name>
<keyword evidence="3" id="KW-1185">Reference proteome</keyword>
<evidence type="ECO:0000259" key="1">
    <source>
        <dbReference type="Pfam" id="PF00085"/>
    </source>
</evidence>
<dbReference type="Gene3D" id="3.40.30.10">
    <property type="entry name" value="Glutaredoxin"/>
    <property type="match status" value="1"/>
</dbReference>
<protein>
    <submittedName>
        <fullName evidence="2">Thiol reductase thioredoxin</fullName>
    </submittedName>
</protein>
<sequence length="103" mass="12151">MEEWTHQEWMKTKNKSRYTAFYLYTPMCGTCQVASRMLHIVKEMLPSLTLGKANLNYVQEVAELYQVESVPCLLLTKDGKLQEKVYAFQSVPFLYEKLKTFDR</sequence>
<feature type="domain" description="Thioredoxin" evidence="1">
    <location>
        <begin position="7"/>
        <end position="86"/>
    </location>
</feature>
<dbReference type="EMBL" id="CP019640">
    <property type="protein sequence ID" value="AQQ52684.1"/>
    <property type="molecule type" value="Genomic_DNA"/>
</dbReference>
<evidence type="ECO:0000313" key="2">
    <source>
        <dbReference type="EMBL" id="AQQ52684.1"/>
    </source>
</evidence>
<evidence type="ECO:0000313" key="3">
    <source>
        <dbReference type="Proteomes" id="UP000188184"/>
    </source>
</evidence>
<accession>A0A1Q2KX52</accession>
<dbReference type="InterPro" id="IPR013766">
    <property type="entry name" value="Thioredoxin_domain"/>
</dbReference>
<dbReference type="Pfam" id="PF00085">
    <property type="entry name" value="Thioredoxin"/>
    <property type="match status" value="1"/>
</dbReference>
<dbReference type="CDD" id="cd02947">
    <property type="entry name" value="TRX_family"/>
    <property type="match status" value="1"/>
</dbReference>
<dbReference type="AlphaFoldDB" id="A0A1Q2KX52"/>
<gene>
    <name evidence="2" type="ORF">B0X71_05940</name>
</gene>
<dbReference type="KEGG" id="pmar:B0X71_05940"/>
<dbReference type="OrthoDB" id="5784238at2"/>
<reference evidence="2 3" key="1">
    <citation type="submission" date="2017-02" db="EMBL/GenBank/DDBJ databases">
        <title>The complete genomic sequence of a novel cold adapted crude oil-degrading bacterium Planococcus qaidamina Y42.</title>
        <authorList>
            <person name="Yang R."/>
        </authorList>
    </citation>
    <scope>NUCLEOTIDE SEQUENCE [LARGE SCALE GENOMIC DNA]</scope>
    <source>
        <strain evidence="2 3">Y42</strain>
    </source>
</reference>
<dbReference type="Proteomes" id="UP000188184">
    <property type="component" value="Chromosome"/>
</dbReference>
<dbReference type="RefSeq" id="WP_077588566.1">
    <property type="nucleotide sequence ID" value="NZ_CP019640.1"/>
</dbReference>
<proteinExistence type="predicted"/>
<organism evidence="2 3">
    <name type="scientific">Planococcus lenghuensis</name>
    <dbReference type="NCBI Taxonomy" id="2213202"/>
    <lineage>
        <taxon>Bacteria</taxon>
        <taxon>Bacillati</taxon>
        <taxon>Bacillota</taxon>
        <taxon>Bacilli</taxon>
        <taxon>Bacillales</taxon>
        <taxon>Caryophanaceae</taxon>
        <taxon>Planococcus</taxon>
    </lineage>
</organism>
<dbReference type="SUPFAM" id="SSF52833">
    <property type="entry name" value="Thioredoxin-like"/>
    <property type="match status" value="1"/>
</dbReference>